<dbReference type="Proteomes" id="UP000585258">
    <property type="component" value="Unassembled WGS sequence"/>
</dbReference>
<feature type="domain" description="HNH nuclease" evidence="1">
    <location>
        <begin position="80"/>
        <end position="123"/>
    </location>
</feature>
<keyword evidence="2" id="KW-0540">Nuclease</keyword>
<dbReference type="AlphaFoldDB" id="A0A7X0SJ04"/>
<accession>A0A7X0SJ04</accession>
<keyword evidence="2" id="KW-0378">Hydrolase</keyword>
<dbReference type="Pfam" id="PF13392">
    <property type="entry name" value="HNH_3"/>
    <property type="match status" value="1"/>
</dbReference>
<dbReference type="InterPro" id="IPR044925">
    <property type="entry name" value="His-Me_finger_sf"/>
</dbReference>
<keyword evidence="2" id="KW-0255">Endonuclease</keyword>
<name>A0A7X0SJ04_9CLOT</name>
<dbReference type="RefSeq" id="WP_185165399.1">
    <property type="nucleotide sequence ID" value="NZ_JACKWY010000013.1"/>
</dbReference>
<evidence type="ECO:0000313" key="2">
    <source>
        <dbReference type="EMBL" id="MBB6716351.1"/>
    </source>
</evidence>
<reference evidence="2 3" key="1">
    <citation type="submission" date="2020-08" db="EMBL/GenBank/DDBJ databases">
        <title>Clostridia isolated from Swiss meat.</title>
        <authorList>
            <person name="Wambui J."/>
            <person name="Stevens M.J.A."/>
            <person name="Stephan R."/>
        </authorList>
    </citation>
    <scope>NUCLEOTIDE SEQUENCE [LARGE SCALE GENOMIC DNA]</scope>
    <source>
        <strain evidence="2 3">CM001</strain>
    </source>
</reference>
<dbReference type="SUPFAM" id="SSF54060">
    <property type="entry name" value="His-Me finger endonucleases"/>
    <property type="match status" value="1"/>
</dbReference>
<protein>
    <submittedName>
        <fullName evidence="2">HNH endonuclease</fullName>
    </submittedName>
</protein>
<comment type="caution">
    <text evidence="2">The sequence shown here is derived from an EMBL/GenBank/DDBJ whole genome shotgun (WGS) entry which is preliminary data.</text>
</comment>
<dbReference type="InterPro" id="IPR003615">
    <property type="entry name" value="HNH_nuc"/>
</dbReference>
<sequence>MPKIKLSCENCNVEVYRYPSGVLNHIFCSRECSKTYLSNKMSDMNKELNPNRMTEKVKENIRWSHLLKGEGKAYPKIHGRHAHRVIAEKKIGRKLKKGEVVHHIDGNKLNYNENNLEVISSQKEHAKIHNTQGRFSGLLKGVTL</sequence>
<gene>
    <name evidence="2" type="ORF">H7E68_16725</name>
</gene>
<organism evidence="2 3">
    <name type="scientific">Clostridium gasigenes</name>
    <dbReference type="NCBI Taxonomy" id="94869"/>
    <lineage>
        <taxon>Bacteria</taxon>
        <taxon>Bacillati</taxon>
        <taxon>Bacillota</taxon>
        <taxon>Clostridia</taxon>
        <taxon>Eubacteriales</taxon>
        <taxon>Clostridiaceae</taxon>
        <taxon>Clostridium</taxon>
    </lineage>
</organism>
<proteinExistence type="predicted"/>
<dbReference type="GO" id="GO:0004519">
    <property type="term" value="F:endonuclease activity"/>
    <property type="evidence" value="ECO:0007669"/>
    <property type="project" value="UniProtKB-KW"/>
</dbReference>
<dbReference type="Gene3D" id="3.90.75.20">
    <property type="match status" value="1"/>
</dbReference>
<dbReference type="EMBL" id="JACKWY010000013">
    <property type="protein sequence ID" value="MBB6716351.1"/>
    <property type="molecule type" value="Genomic_DNA"/>
</dbReference>
<evidence type="ECO:0000313" key="3">
    <source>
        <dbReference type="Proteomes" id="UP000585258"/>
    </source>
</evidence>
<evidence type="ECO:0000259" key="1">
    <source>
        <dbReference type="Pfam" id="PF13392"/>
    </source>
</evidence>